<dbReference type="AlphaFoldDB" id="G0L5S5"/>
<evidence type="ECO:0000256" key="5">
    <source>
        <dbReference type="ARBA" id="ARBA00023077"/>
    </source>
</evidence>
<dbReference type="Proteomes" id="UP000008898">
    <property type="component" value="Chromosome"/>
</dbReference>
<organism evidence="13 14">
    <name type="scientific">Zobellia galactanivorans (strain DSM 12802 / CCUG 47099 / CIP 106680 / NCIMB 13871 / Dsij)</name>
    <dbReference type="NCBI Taxonomy" id="63186"/>
    <lineage>
        <taxon>Bacteria</taxon>
        <taxon>Pseudomonadati</taxon>
        <taxon>Bacteroidota</taxon>
        <taxon>Flavobacteriia</taxon>
        <taxon>Flavobacteriales</taxon>
        <taxon>Flavobacteriaceae</taxon>
        <taxon>Zobellia</taxon>
    </lineage>
</organism>
<dbReference type="OrthoDB" id="9768177at2"/>
<dbReference type="FunFam" id="2.170.130.10:FF:000008">
    <property type="entry name" value="SusC/RagA family TonB-linked outer membrane protein"/>
    <property type="match status" value="1"/>
</dbReference>
<feature type="signal peptide" evidence="10">
    <location>
        <begin position="1"/>
        <end position="28"/>
    </location>
</feature>
<gene>
    <name evidence="13" type="ordered locus">zobellia_2298</name>
</gene>
<evidence type="ECO:0000259" key="12">
    <source>
        <dbReference type="Pfam" id="PF07715"/>
    </source>
</evidence>
<dbReference type="InterPro" id="IPR023996">
    <property type="entry name" value="TonB-dep_OMP_SusC/RagA"/>
</dbReference>
<dbReference type="PATRIC" id="fig|63186.3.peg.2262"/>
<evidence type="ECO:0000256" key="4">
    <source>
        <dbReference type="ARBA" id="ARBA00022692"/>
    </source>
</evidence>
<keyword evidence="5 9" id="KW-0798">TonB box</keyword>
<feature type="chain" id="PRO_5003402458" evidence="10">
    <location>
        <begin position="29"/>
        <end position="1027"/>
    </location>
</feature>
<keyword evidence="4 8" id="KW-0812">Transmembrane</keyword>
<keyword evidence="3 8" id="KW-1134">Transmembrane beta strand</keyword>
<dbReference type="Pfam" id="PF13715">
    <property type="entry name" value="CarbopepD_reg_2"/>
    <property type="match status" value="1"/>
</dbReference>
<keyword evidence="2 8" id="KW-0813">Transport</keyword>
<dbReference type="InterPro" id="IPR008969">
    <property type="entry name" value="CarboxyPept-like_regulatory"/>
</dbReference>
<dbReference type="PROSITE" id="PS52016">
    <property type="entry name" value="TONB_DEPENDENT_REC_3"/>
    <property type="match status" value="1"/>
</dbReference>
<evidence type="ECO:0000256" key="6">
    <source>
        <dbReference type="ARBA" id="ARBA00023136"/>
    </source>
</evidence>
<dbReference type="Pfam" id="PF07715">
    <property type="entry name" value="Plug"/>
    <property type="match status" value="1"/>
</dbReference>
<dbReference type="NCBIfam" id="TIGR04056">
    <property type="entry name" value="OMP_RagA_SusC"/>
    <property type="match status" value="1"/>
</dbReference>
<dbReference type="InterPro" id="IPR012910">
    <property type="entry name" value="Plug_dom"/>
</dbReference>
<name>G0L5S5_ZOBGA</name>
<dbReference type="GO" id="GO:0009279">
    <property type="term" value="C:cell outer membrane"/>
    <property type="evidence" value="ECO:0007669"/>
    <property type="project" value="UniProtKB-SubCell"/>
</dbReference>
<keyword evidence="6 8" id="KW-0472">Membrane</keyword>
<dbReference type="HOGENOM" id="CLU_004317_0_2_10"/>
<protein>
    <submittedName>
        <fullName evidence="13">TonB-dependent Receptor</fullName>
    </submittedName>
</protein>
<dbReference type="InterPro" id="IPR000531">
    <property type="entry name" value="Beta-barrel_TonB"/>
</dbReference>
<comment type="subcellular location">
    <subcellularLocation>
        <location evidence="1 8">Cell outer membrane</location>
        <topology evidence="1 8">Multi-pass membrane protein</topology>
    </subcellularLocation>
</comment>
<comment type="similarity">
    <text evidence="8 9">Belongs to the TonB-dependent receptor family.</text>
</comment>
<dbReference type="Pfam" id="PF00593">
    <property type="entry name" value="TonB_dep_Rec_b-barrel"/>
    <property type="match status" value="1"/>
</dbReference>
<proteinExistence type="inferred from homology"/>
<dbReference type="Gene3D" id="2.40.170.20">
    <property type="entry name" value="TonB-dependent receptor, beta-barrel domain"/>
    <property type="match status" value="1"/>
</dbReference>
<dbReference type="InterPro" id="IPR037066">
    <property type="entry name" value="Plug_dom_sf"/>
</dbReference>
<feature type="domain" description="TonB-dependent receptor-like beta-barrel" evidence="11">
    <location>
        <begin position="378"/>
        <end position="848"/>
    </location>
</feature>
<evidence type="ECO:0000313" key="13">
    <source>
        <dbReference type="EMBL" id="CAZ96453.1"/>
    </source>
</evidence>
<dbReference type="NCBIfam" id="TIGR04057">
    <property type="entry name" value="SusC_RagA_signa"/>
    <property type="match status" value="1"/>
</dbReference>
<feature type="domain" description="TonB-dependent receptor plug" evidence="12">
    <location>
        <begin position="121"/>
        <end position="227"/>
    </location>
</feature>
<reference evidence="14" key="1">
    <citation type="submission" date="2009-07" db="EMBL/GenBank/DDBJ databases">
        <title>Complete genome sequence of Zobellia galactanivorans Dsij.</title>
        <authorList>
            <consortium name="Genoscope - CEA"/>
        </authorList>
    </citation>
    <scope>NUCLEOTIDE SEQUENCE [LARGE SCALE GENOMIC DNA]</scope>
    <source>
        <strain evidence="14">DSM 12802 / CCUG 47099 / CIP 106680 / NCIMB 13871 / Dsij</strain>
    </source>
</reference>
<dbReference type="InterPro" id="IPR036942">
    <property type="entry name" value="Beta-barrel_TonB_sf"/>
</dbReference>
<dbReference type="SUPFAM" id="SSF56935">
    <property type="entry name" value="Porins"/>
    <property type="match status" value="1"/>
</dbReference>
<evidence type="ECO:0000256" key="10">
    <source>
        <dbReference type="SAM" id="SignalP"/>
    </source>
</evidence>
<evidence type="ECO:0000313" key="14">
    <source>
        <dbReference type="Proteomes" id="UP000008898"/>
    </source>
</evidence>
<dbReference type="EMBL" id="FP476056">
    <property type="protein sequence ID" value="CAZ96453.1"/>
    <property type="molecule type" value="Genomic_DNA"/>
</dbReference>
<sequence>MKRKKRKLNYLVVILLLFNFLGHGNLLAQETVTGNVKDDAGVPIPGVTVMVHGTTRGAATDFDGNFEIEASEGEVLDFSYIGFKKVSKTITSTSTPISIVMQEDTQQLDEVVIVGYGTQRKKEVTGAVVGLKSDIIEKAPVSDLGESIQGQIAGVNVQASDGRPGASANIQIRGLGSLLGSNTPLYVVDGIPFEGTPNIAPEQIQSIDVLKDGASAAVYGTRASNGVILITTKRGKEGKVEVDFSTYTGIQNITSGIPLMNTTQQMYHEEIMLEALGSDPLIFFFNPDALKYDSDYVSAVQNDNALLKNYVVGVNGGTKDLSMNFSANYYDQDGVMINSGFNRLSTRLNTQFTKGKFKLFGSLGLTYENTTQEPWGLYEYAVWQQPWQPPLNGLTQTGENEVVLPVRNAIAYSYLSSTLKNSDKRKVKSNNIAINMEYEILDGLTYKLNLGRNNWDYQRKFLQPQYLVTNLDGSFNATASREDAILSEDYVWNERNTMENILNFNTDFGKHNFNATGVLSYEKFKSKEVGVGVIGLLSNETPSLGAGQNGITPTSYDYTNTLSGLMGRLQYNYDGKYLFSASIRRDGSSNFSKENKYGVFPGVSIGWNISDENFLKNSDKISNLKLRGSWAEVGNQSIAAYSTATQIETGVNYLFDDAESLTPGYVQRRISNSDLKWETKISKNIGLDLSMFNNRFTFTADVYENERKEMLLPLSTPPSAGTSQPRDVGTYNPIFVNAGDMTNRGIELAASYKGGLDHELVWDVSATFTTNKNEITNLNGIERGYGGARPSVTLGTGVDYTTFNAVGYEAGAFFLVETDGVIKTQEELDAYKTIYSGAKLGDMRYVDQNGDNVIDDNDRVYKGSGQPEFEIGLNFNLAYKGFDLFVQNYFSGGAEIFNGSRYLAYTKGRHLEQYNMWSPQNPNSDIPTFRQDSYGNNVRARSDYWLEDGTYFRVRNITLGYTIPSETTSSIGLNKLRLYLSAMNPITITDYTGFDPEIGGNGLSTRGVDIGNYPVARRFLLGLQVKF</sequence>
<dbReference type="Gene3D" id="2.60.40.1120">
    <property type="entry name" value="Carboxypeptidase-like, regulatory domain"/>
    <property type="match status" value="1"/>
</dbReference>
<evidence type="ECO:0000256" key="2">
    <source>
        <dbReference type="ARBA" id="ARBA00022448"/>
    </source>
</evidence>
<dbReference type="STRING" id="63186.ZOBELLIA_2298"/>
<keyword evidence="10" id="KW-0732">Signal</keyword>
<dbReference type="SUPFAM" id="SSF49464">
    <property type="entry name" value="Carboxypeptidase regulatory domain-like"/>
    <property type="match status" value="1"/>
</dbReference>
<keyword evidence="13" id="KW-0675">Receptor</keyword>
<evidence type="ECO:0000256" key="7">
    <source>
        <dbReference type="ARBA" id="ARBA00023237"/>
    </source>
</evidence>
<reference evidence="13 14" key="2">
    <citation type="journal article" date="2012" name="Environ. Microbiol.">
        <title>Characterization of the first alginolytic operons in a marine bacterium: from their emergence in marine Flavobacteriia to their independent transfers to marine Proteobacteria and human gut Bacteroides.</title>
        <authorList>
            <person name="Thomas F."/>
            <person name="Barbeyron T."/>
            <person name="Tonon T."/>
            <person name="Genicot S."/>
            <person name="Czjzek M."/>
            <person name="Michel G."/>
        </authorList>
    </citation>
    <scope>NUCLEOTIDE SEQUENCE [LARGE SCALE GENOMIC DNA]</scope>
    <source>
        <strain evidence="14">DSM 12802 / CCUG 47099 / CIP 106680 / NCIMB 13871 / Dsij</strain>
    </source>
</reference>
<dbReference type="InterPro" id="IPR039426">
    <property type="entry name" value="TonB-dep_rcpt-like"/>
</dbReference>
<evidence type="ECO:0000256" key="9">
    <source>
        <dbReference type="RuleBase" id="RU003357"/>
    </source>
</evidence>
<evidence type="ECO:0000256" key="3">
    <source>
        <dbReference type="ARBA" id="ARBA00022452"/>
    </source>
</evidence>
<keyword evidence="7 8" id="KW-0998">Cell outer membrane</keyword>
<dbReference type="Gene3D" id="2.170.130.10">
    <property type="entry name" value="TonB-dependent receptor, plug domain"/>
    <property type="match status" value="1"/>
</dbReference>
<accession>G0L5S5</accession>
<evidence type="ECO:0000256" key="8">
    <source>
        <dbReference type="PROSITE-ProRule" id="PRU01360"/>
    </source>
</evidence>
<dbReference type="RefSeq" id="WP_013993653.1">
    <property type="nucleotide sequence ID" value="NC_015844.1"/>
</dbReference>
<keyword evidence="14" id="KW-1185">Reference proteome</keyword>
<dbReference type="InterPro" id="IPR023997">
    <property type="entry name" value="TonB-dep_OMP_SusC/RagA_CS"/>
</dbReference>
<evidence type="ECO:0000256" key="1">
    <source>
        <dbReference type="ARBA" id="ARBA00004571"/>
    </source>
</evidence>
<dbReference type="KEGG" id="zga:ZOBELLIA_2298"/>
<evidence type="ECO:0000259" key="11">
    <source>
        <dbReference type="Pfam" id="PF00593"/>
    </source>
</evidence>